<dbReference type="GO" id="GO:2000045">
    <property type="term" value="P:regulation of G1/S transition of mitotic cell cycle"/>
    <property type="evidence" value="ECO:0007669"/>
    <property type="project" value="TreeGrafter"/>
</dbReference>
<evidence type="ECO:0000256" key="3">
    <source>
        <dbReference type="PROSITE-ProRule" id="PRU00023"/>
    </source>
</evidence>
<dbReference type="GO" id="GO:0005737">
    <property type="term" value="C:cytoplasm"/>
    <property type="evidence" value="ECO:0007669"/>
    <property type="project" value="TreeGrafter"/>
</dbReference>
<feature type="compositionally biased region" description="Low complexity" evidence="4">
    <location>
        <begin position="383"/>
        <end position="393"/>
    </location>
</feature>
<feature type="region of interest" description="Disordered" evidence="4">
    <location>
        <begin position="325"/>
        <end position="354"/>
    </location>
</feature>
<dbReference type="KEGG" id="alim:106518554"/>
<evidence type="ECO:0000256" key="4">
    <source>
        <dbReference type="SAM" id="MobiDB-lite"/>
    </source>
</evidence>
<feature type="region of interest" description="Disordered" evidence="4">
    <location>
        <begin position="261"/>
        <end position="280"/>
    </location>
</feature>
<dbReference type="GeneID" id="106518554"/>
<dbReference type="GO" id="GO:0019901">
    <property type="term" value="F:protein kinase binding"/>
    <property type="evidence" value="ECO:0007669"/>
    <property type="project" value="TreeGrafter"/>
</dbReference>
<sequence>MFRTKADEQSGAQILLEAMSKDKVHLARFVLDALDGGIVDSRTDGAQTPLISSILLPDGQARCKFAELLLQKGASVNNQDGTGRTALSYACEQGCLDAVKILVRNGADPEVEDSWGNTALMYAAAAGHSSVVEFLVRAFKRLGLQVDRQNKAGNSAAGVANFLGHSECVSALISGKSRGAGGDDQRALENEFEKKVGDLANKLEDLQTRDRALMVQNSTWRPRPRLKQNRLQSMDPIGESPLVPQLTSRKNSQQFLVTPGEHLPPLVQKPPFPSPQPNRNTTLEVLLTPIPPQKCETDGRKEKHVAVRLNESYYRKRCSLPTSMLCPTPPERAPLPLSKLRPVRRREEPPTSAATALSALSNKLLRRFTSPEIKKDHRDPEQEQSSSRMSRSETFPQAQRHPQVDSTPSIDSISSVKCEFDFHLRKPNSMS</sequence>
<dbReference type="OrthoDB" id="5406014at2759"/>
<dbReference type="PROSITE" id="PS50088">
    <property type="entry name" value="ANK_REPEAT"/>
    <property type="match status" value="1"/>
</dbReference>
<feature type="region of interest" description="Disordered" evidence="4">
    <location>
        <begin position="367"/>
        <end position="412"/>
    </location>
</feature>
<dbReference type="SMART" id="SM00248">
    <property type="entry name" value="ANK"/>
    <property type="match status" value="3"/>
</dbReference>
<feature type="compositionally biased region" description="Basic and acidic residues" evidence="4">
    <location>
        <begin position="372"/>
        <end position="381"/>
    </location>
</feature>
<name>A0A2I4BCA3_AUSLI</name>
<dbReference type="GO" id="GO:0004861">
    <property type="term" value="F:cyclin-dependent protein serine/threonine kinase inhibitor activity"/>
    <property type="evidence" value="ECO:0007669"/>
    <property type="project" value="TreeGrafter"/>
</dbReference>
<keyword evidence="2 3" id="KW-0040">ANK repeat</keyword>
<keyword evidence="5" id="KW-1185">Reference proteome</keyword>
<reference evidence="6" key="1">
    <citation type="submission" date="2025-08" db="UniProtKB">
        <authorList>
            <consortium name="RefSeq"/>
        </authorList>
    </citation>
    <scope>IDENTIFICATION</scope>
    <source>
        <strain evidence="6">Quisiro</strain>
        <tissue evidence="6">Liver</tissue>
    </source>
</reference>
<dbReference type="Proteomes" id="UP000192220">
    <property type="component" value="Unplaced"/>
</dbReference>
<dbReference type="InParanoid" id="A0A2I4BCA3"/>
<evidence type="ECO:0000256" key="1">
    <source>
        <dbReference type="ARBA" id="ARBA00022737"/>
    </source>
</evidence>
<dbReference type="InterPro" id="IPR036770">
    <property type="entry name" value="Ankyrin_rpt-contain_sf"/>
</dbReference>
<dbReference type="PROSITE" id="PS50297">
    <property type="entry name" value="ANK_REP_REGION"/>
    <property type="match status" value="1"/>
</dbReference>
<keyword evidence="1" id="KW-0677">Repeat</keyword>
<gene>
    <name evidence="6" type="primary">LOC106518554</name>
</gene>
<dbReference type="SUPFAM" id="SSF48403">
    <property type="entry name" value="Ankyrin repeat"/>
    <property type="match status" value="1"/>
</dbReference>
<dbReference type="AlphaFoldDB" id="A0A2I4BCA3"/>
<dbReference type="RefSeq" id="XP_013865348.1">
    <property type="nucleotide sequence ID" value="XM_014009894.1"/>
</dbReference>
<dbReference type="Gene3D" id="1.25.40.20">
    <property type="entry name" value="Ankyrin repeat-containing domain"/>
    <property type="match status" value="2"/>
</dbReference>
<dbReference type="GO" id="GO:0008285">
    <property type="term" value="P:negative regulation of cell population proliferation"/>
    <property type="evidence" value="ECO:0007669"/>
    <property type="project" value="TreeGrafter"/>
</dbReference>
<evidence type="ECO:0000313" key="6">
    <source>
        <dbReference type="RefSeq" id="XP_013865348.1"/>
    </source>
</evidence>
<dbReference type="PANTHER" id="PTHR24201:SF8">
    <property type="entry name" value="CYCLIN-DEPENDENT KINASE 4 INHIBITOR B"/>
    <property type="match status" value="1"/>
</dbReference>
<evidence type="ECO:0000313" key="5">
    <source>
        <dbReference type="Proteomes" id="UP000192220"/>
    </source>
</evidence>
<dbReference type="PANTHER" id="PTHR24201">
    <property type="entry name" value="ANK_REP_REGION DOMAIN-CONTAINING PROTEIN"/>
    <property type="match status" value="1"/>
</dbReference>
<dbReference type="InterPro" id="IPR002110">
    <property type="entry name" value="Ankyrin_rpt"/>
</dbReference>
<protein>
    <submittedName>
        <fullName evidence="6">Ankyrin repeat and KH domain-containing protein R11A8.7</fullName>
    </submittedName>
</protein>
<dbReference type="STRING" id="52670.A0A2I4BCA3"/>
<dbReference type="GO" id="GO:0005634">
    <property type="term" value="C:nucleus"/>
    <property type="evidence" value="ECO:0007669"/>
    <property type="project" value="TreeGrafter"/>
</dbReference>
<dbReference type="InterPro" id="IPR050776">
    <property type="entry name" value="Ank_Repeat/CDKN_Inhibitor"/>
</dbReference>
<proteinExistence type="predicted"/>
<feature type="repeat" description="ANK" evidence="3">
    <location>
        <begin position="82"/>
        <end position="114"/>
    </location>
</feature>
<organism evidence="5 6">
    <name type="scientific">Austrofundulus limnaeus</name>
    <name type="common">Annual killifish</name>
    <dbReference type="NCBI Taxonomy" id="52670"/>
    <lineage>
        <taxon>Eukaryota</taxon>
        <taxon>Metazoa</taxon>
        <taxon>Chordata</taxon>
        <taxon>Craniata</taxon>
        <taxon>Vertebrata</taxon>
        <taxon>Euteleostomi</taxon>
        <taxon>Actinopterygii</taxon>
        <taxon>Neopterygii</taxon>
        <taxon>Teleostei</taxon>
        <taxon>Neoteleostei</taxon>
        <taxon>Acanthomorphata</taxon>
        <taxon>Ovalentaria</taxon>
        <taxon>Atherinomorphae</taxon>
        <taxon>Cyprinodontiformes</taxon>
        <taxon>Rivulidae</taxon>
        <taxon>Austrofundulus</taxon>
    </lineage>
</organism>
<accession>A0A2I4BCA3</accession>
<evidence type="ECO:0000256" key="2">
    <source>
        <dbReference type="ARBA" id="ARBA00023043"/>
    </source>
</evidence>
<feature type="compositionally biased region" description="Pro residues" evidence="4">
    <location>
        <begin position="267"/>
        <end position="276"/>
    </location>
</feature>
<dbReference type="Pfam" id="PF12796">
    <property type="entry name" value="Ank_2"/>
    <property type="match status" value="1"/>
</dbReference>